<dbReference type="Proteomes" id="UP000053923">
    <property type="component" value="Unassembled WGS sequence"/>
</dbReference>
<name>A0A101JK78_9ACTN</name>
<dbReference type="Pfam" id="PF19560">
    <property type="entry name" value="DUF6082"/>
    <property type="match status" value="1"/>
</dbReference>
<evidence type="ECO:0000313" key="1">
    <source>
        <dbReference type="EMBL" id="KUL28263.1"/>
    </source>
</evidence>
<dbReference type="OrthoDB" id="4330791at2"/>
<comment type="caution">
    <text evidence="1">The sequence shown here is derived from an EMBL/GenBank/DDBJ whole genome shotgun (WGS) entry which is preliminary data.</text>
</comment>
<organism evidence="1 2">
    <name type="scientific">Streptomyces regalis</name>
    <dbReference type="NCBI Taxonomy" id="68262"/>
    <lineage>
        <taxon>Bacteria</taxon>
        <taxon>Bacillati</taxon>
        <taxon>Actinomycetota</taxon>
        <taxon>Actinomycetes</taxon>
        <taxon>Kitasatosporales</taxon>
        <taxon>Streptomycetaceae</taxon>
        <taxon>Streptomyces</taxon>
    </lineage>
</organism>
<keyword evidence="2" id="KW-1185">Reference proteome</keyword>
<gene>
    <name evidence="1" type="ORF">ADL12_29000</name>
</gene>
<evidence type="ECO:0000313" key="2">
    <source>
        <dbReference type="Proteomes" id="UP000053923"/>
    </source>
</evidence>
<sequence>MAMSNQEEHLGDFLRVLDAVSDGLASIAKEMHRANVIQVQRLFAEQLDRSLDDPLLADTLSTLGGISESRRRQMIFANRQYALILLAYRVGVIDRGELLGDLKILSRNSVFAEYWQRTAEHRRLLPEESLEARTGRAVDAVMDERLDDLEEWWVVGLEPEAPSD</sequence>
<dbReference type="AlphaFoldDB" id="A0A101JK78"/>
<protein>
    <submittedName>
        <fullName evidence="1">Uncharacterized protein</fullName>
    </submittedName>
</protein>
<dbReference type="InterPro" id="IPR045728">
    <property type="entry name" value="DUF6082"/>
</dbReference>
<reference evidence="2" key="1">
    <citation type="submission" date="2015-10" db="EMBL/GenBank/DDBJ databases">
        <authorList>
            <person name="Ju K.-S."/>
            <person name="Doroghazi J.R."/>
            <person name="Metcalf W.W."/>
        </authorList>
    </citation>
    <scope>NUCLEOTIDE SEQUENCE [LARGE SCALE GENOMIC DNA]</scope>
    <source>
        <strain evidence="2">NRRL 3151</strain>
    </source>
</reference>
<dbReference type="EMBL" id="LLZG01000345">
    <property type="protein sequence ID" value="KUL28263.1"/>
    <property type="molecule type" value="Genomic_DNA"/>
</dbReference>
<proteinExistence type="predicted"/>
<accession>A0A101JK78</accession>